<dbReference type="GO" id="GO:0003677">
    <property type="term" value="F:DNA binding"/>
    <property type="evidence" value="ECO:0007669"/>
    <property type="project" value="UniProtKB-KW"/>
</dbReference>
<evidence type="ECO:0000256" key="7">
    <source>
        <dbReference type="ARBA" id="ARBA00023242"/>
    </source>
</evidence>
<evidence type="ECO:0000256" key="8">
    <source>
        <dbReference type="PROSITE-ProRule" id="PRU00042"/>
    </source>
</evidence>
<evidence type="ECO:0000256" key="9">
    <source>
        <dbReference type="SAM" id="MobiDB-lite"/>
    </source>
</evidence>
<keyword evidence="12" id="KW-1185">Reference proteome</keyword>
<keyword evidence="2" id="KW-0479">Metal-binding</keyword>
<gene>
    <name evidence="11" type="ORF">L210DRAFT_956434</name>
</gene>
<dbReference type="InterPro" id="IPR013087">
    <property type="entry name" value="Znf_C2H2_type"/>
</dbReference>
<reference evidence="11" key="2">
    <citation type="journal article" date="2020" name="Nat. Commun.">
        <title>Large-scale genome sequencing of mycorrhizal fungi provides insights into the early evolution of symbiotic traits.</title>
        <authorList>
            <person name="Miyauchi S."/>
            <person name="Kiss E."/>
            <person name="Kuo A."/>
            <person name="Drula E."/>
            <person name="Kohler A."/>
            <person name="Sanchez-Garcia M."/>
            <person name="Morin E."/>
            <person name="Andreopoulos B."/>
            <person name="Barry K.W."/>
            <person name="Bonito G."/>
            <person name="Buee M."/>
            <person name="Carver A."/>
            <person name="Chen C."/>
            <person name="Cichocki N."/>
            <person name="Clum A."/>
            <person name="Culley D."/>
            <person name="Crous P.W."/>
            <person name="Fauchery L."/>
            <person name="Girlanda M."/>
            <person name="Hayes R.D."/>
            <person name="Keri Z."/>
            <person name="LaButti K."/>
            <person name="Lipzen A."/>
            <person name="Lombard V."/>
            <person name="Magnuson J."/>
            <person name="Maillard F."/>
            <person name="Murat C."/>
            <person name="Nolan M."/>
            <person name="Ohm R.A."/>
            <person name="Pangilinan J."/>
            <person name="Pereira M.F."/>
            <person name="Perotto S."/>
            <person name="Peter M."/>
            <person name="Pfister S."/>
            <person name="Riley R."/>
            <person name="Sitrit Y."/>
            <person name="Stielow J.B."/>
            <person name="Szollosi G."/>
            <person name="Zifcakova L."/>
            <person name="Stursova M."/>
            <person name="Spatafora J.W."/>
            <person name="Tedersoo L."/>
            <person name="Vaario L.M."/>
            <person name="Yamada A."/>
            <person name="Yan M."/>
            <person name="Wang P."/>
            <person name="Xu J."/>
            <person name="Bruns T."/>
            <person name="Baldrian P."/>
            <person name="Vilgalys R."/>
            <person name="Dunand C."/>
            <person name="Henrissat B."/>
            <person name="Grigoriev I.V."/>
            <person name="Hibbett D."/>
            <person name="Nagy L.G."/>
            <person name="Martin F.M."/>
        </authorList>
    </citation>
    <scope>NUCLEOTIDE SEQUENCE</scope>
    <source>
        <strain evidence="11">BED1</strain>
    </source>
</reference>
<evidence type="ECO:0000256" key="6">
    <source>
        <dbReference type="ARBA" id="ARBA00023125"/>
    </source>
</evidence>
<evidence type="ECO:0000256" key="5">
    <source>
        <dbReference type="ARBA" id="ARBA00022833"/>
    </source>
</evidence>
<proteinExistence type="predicted"/>
<keyword evidence="4 8" id="KW-0863">Zinc-finger</keyword>
<dbReference type="SUPFAM" id="SSF57667">
    <property type="entry name" value="beta-beta-alpha zinc fingers"/>
    <property type="match status" value="1"/>
</dbReference>
<feature type="compositionally biased region" description="Basic and acidic residues" evidence="9">
    <location>
        <begin position="345"/>
        <end position="356"/>
    </location>
</feature>
<keyword evidence="3" id="KW-0677">Repeat</keyword>
<protein>
    <recommendedName>
        <fullName evidence="10">C2H2-type domain-containing protein</fullName>
    </recommendedName>
</protein>
<comment type="subcellular location">
    <subcellularLocation>
        <location evidence="1">Nucleus</location>
    </subcellularLocation>
</comment>
<dbReference type="Gene3D" id="3.30.160.60">
    <property type="entry name" value="Classic Zinc Finger"/>
    <property type="match status" value="1"/>
</dbReference>
<dbReference type="InterPro" id="IPR036236">
    <property type="entry name" value="Znf_C2H2_sf"/>
</dbReference>
<evidence type="ECO:0000256" key="3">
    <source>
        <dbReference type="ARBA" id="ARBA00022737"/>
    </source>
</evidence>
<evidence type="ECO:0000259" key="10">
    <source>
        <dbReference type="PROSITE" id="PS50157"/>
    </source>
</evidence>
<evidence type="ECO:0000256" key="4">
    <source>
        <dbReference type="ARBA" id="ARBA00022771"/>
    </source>
</evidence>
<feature type="domain" description="C2H2-type" evidence="10">
    <location>
        <begin position="407"/>
        <end position="434"/>
    </location>
</feature>
<feature type="region of interest" description="Disordered" evidence="9">
    <location>
        <begin position="1"/>
        <end position="132"/>
    </location>
</feature>
<feature type="compositionally biased region" description="Polar residues" evidence="9">
    <location>
        <begin position="362"/>
        <end position="373"/>
    </location>
</feature>
<name>A0AAD4C6I2_BOLED</name>
<evidence type="ECO:0000313" key="11">
    <source>
        <dbReference type="EMBL" id="KAF8450705.1"/>
    </source>
</evidence>
<sequence>MASPPSLPAFGAEERFDKAKKHLWASESPTHEENQTDRPTERRELGVKSPSPEYIRMRLSHSATPERPRSPQLTGKPQAPEHTLRAPSNRPQHVLPPFSRDGFNFDHNRRLPPPRSWNATEHGNPRDRPISSRIASTSLAEPRANNDSLQRPVSLSVFNSPTATYMWPGLQAASQMSHPPIIYVNYDNRDSMRSASTSSALSVHDSPVISSPALTHLHYDRSATSILPKKRRSTSPEERPSSIRNPSSRNAMESTGYVSRARHVDPLNQGRPQYMQSSQRQNKHPPLQPIRPSTIASGRAASVNNYSITSEEDDQLRTSREPSPQISEASEGETISRPTVRRQSPRGDVDTWERYAKPTLSPDGTTRKWQCTWPTPEDRKKPTCEYTSKKQLVKRHVETTHLRYKPFICEVCKKGFPQKTSLDTHMHGHTGSTPHVCRYGCGMAFKDPARRHRHMVEEHGYIPRQSKKKHKARPSPQEGTAADPVRPFTFISGSDG</sequence>
<feature type="compositionally biased region" description="Basic and acidic residues" evidence="9">
    <location>
        <begin position="29"/>
        <end position="46"/>
    </location>
</feature>
<dbReference type="Proteomes" id="UP001194468">
    <property type="component" value="Unassembled WGS sequence"/>
</dbReference>
<reference evidence="11" key="1">
    <citation type="submission" date="2019-10" db="EMBL/GenBank/DDBJ databases">
        <authorList>
            <consortium name="DOE Joint Genome Institute"/>
            <person name="Kuo A."/>
            <person name="Miyauchi S."/>
            <person name="Kiss E."/>
            <person name="Drula E."/>
            <person name="Kohler A."/>
            <person name="Sanchez-Garcia M."/>
            <person name="Andreopoulos B."/>
            <person name="Barry K.W."/>
            <person name="Bonito G."/>
            <person name="Buee M."/>
            <person name="Carver A."/>
            <person name="Chen C."/>
            <person name="Cichocki N."/>
            <person name="Clum A."/>
            <person name="Culley D."/>
            <person name="Crous P.W."/>
            <person name="Fauchery L."/>
            <person name="Girlanda M."/>
            <person name="Hayes R."/>
            <person name="Keri Z."/>
            <person name="LaButti K."/>
            <person name="Lipzen A."/>
            <person name="Lombard V."/>
            <person name="Magnuson J."/>
            <person name="Maillard F."/>
            <person name="Morin E."/>
            <person name="Murat C."/>
            <person name="Nolan M."/>
            <person name="Ohm R."/>
            <person name="Pangilinan J."/>
            <person name="Pereira M."/>
            <person name="Perotto S."/>
            <person name="Peter M."/>
            <person name="Riley R."/>
            <person name="Sitrit Y."/>
            <person name="Stielow B."/>
            <person name="Szollosi G."/>
            <person name="Zifcakova L."/>
            <person name="Stursova M."/>
            <person name="Spatafora J.W."/>
            <person name="Tedersoo L."/>
            <person name="Vaario L.-M."/>
            <person name="Yamada A."/>
            <person name="Yan M."/>
            <person name="Wang P."/>
            <person name="Xu J."/>
            <person name="Bruns T."/>
            <person name="Baldrian P."/>
            <person name="Vilgalys R."/>
            <person name="Henrissat B."/>
            <person name="Grigoriev I.V."/>
            <person name="Hibbett D."/>
            <person name="Nagy L.G."/>
            <person name="Martin F.M."/>
        </authorList>
    </citation>
    <scope>NUCLEOTIDE SEQUENCE</scope>
    <source>
        <strain evidence="11">BED1</strain>
    </source>
</reference>
<comment type="caution">
    <text evidence="11">The sequence shown here is derived from an EMBL/GenBank/DDBJ whole genome shotgun (WGS) entry which is preliminary data.</text>
</comment>
<feature type="compositionally biased region" description="Polar residues" evidence="9">
    <location>
        <begin position="270"/>
        <end position="280"/>
    </location>
</feature>
<dbReference type="GO" id="GO:0005634">
    <property type="term" value="C:nucleus"/>
    <property type="evidence" value="ECO:0007669"/>
    <property type="project" value="UniProtKB-SubCell"/>
</dbReference>
<feature type="region of interest" description="Disordered" evidence="9">
    <location>
        <begin position="458"/>
        <end position="496"/>
    </location>
</feature>
<dbReference type="GO" id="GO:0008270">
    <property type="term" value="F:zinc ion binding"/>
    <property type="evidence" value="ECO:0007669"/>
    <property type="project" value="UniProtKB-KW"/>
</dbReference>
<dbReference type="EMBL" id="WHUW01000002">
    <property type="protein sequence ID" value="KAF8450705.1"/>
    <property type="molecule type" value="Genomic_DNA"/>
</dbReference>
<keyword evidence="6" id="KW-0238">DNA-binding</keyword>
<organism evidence="11 12">
    <name type="scientific">Boletus edulis BED1</name>
    <dbReference type="NCBI Taxonomy" id="1328754"/>
    <lineage>
        <taxon>Eukaryota</taxon>
        <taxon>Fungi</taxon>
        <taxon>Dikarya</taxon>
        <taxon>Basidiomycota</taxon>
        <taxon>Agaricomycotina</taxon>
        <taxon>Agaricomycetes</taxon>
        <taxon>Agaricomycetidae</taxon>
        <taxon>Boletales</taxon>
        <taxon>Boletineae</taxon>
        <taxon>Boletaceae</taxon>
        <taxon>Boletoideae</taxon>
        <taxon>Boletus</taxon>
    </lineage>
</organism>
<evidence type="ECO:0000313" key="12">
    <source>
        <dbReference type="Proteomes" id="UP001194468"/>
    </source>
</evidence>
<accession>A0AAD4C6I2</accession>
<dbReference type="InterPro" id="IPR050589">
    <property type="entry name" value="Ikaros_C2H2-ZF"/>
</dbReference>
<keyword evidence="7" id="KW-0539">Nucleus</keyword>
<dbReference type="FunFam" id="3.30.160.60:FF:000446">
    <property type="entry name" value="Zinc finger protein"/>
    <property type="match status" value="1"/>
</dbReference>
<dbReference type="SMART" id="SM00355">
    <property type="entry name" value="ZnF_C2H2"/>
    <property type="match status" value="2"/>
</dbReference>
<dbReference type="PROSITE" id="PS50157">
    <property type="entry name" value="ZINC_FINGER_C2H2_2"/>
    <property type="match status" value="1"/>
</dbReference>
<evidence type="ECO:0000256" key="1">
    <source>
        <dbReference type="ARBA" id="ARBA00004123"/>
    </source>
</evidence>
<dbReference type="AlphaFoldDB" id="A0AAD4C6I2"/>
<keyword evidence="5" id="KW-0862">Zinc</keyword>
<dbReference type="PANTHER" id="PTHR24404">
    <property type="entry name" value="ZINC FINGER PROTEIN"/>
    <property type="match status" value="1"/>
</dbReference>
<dbReference type="PROSITE" id="PS00028">
    <property type="entry name" value="ZINC_FINGER_C2H2_1"/>
    <property type="match status" value="2"/>
</dbReference>
<evidence type="ECO:0000256" key="2">
    <source>
        <dbReference type="ARBA" id="ARBA00022723"/>
    </source>
</evidence>
<feature type="region of interest" description="Disordered" evidence="9">
    <location>
        <begin position="220"/>
        <end position="374"/>
    </location>
</feature>